<reference evidence="1 2" key="1">
    <citation type="journal article" date="2015" name="Nature">
        <title>rRNA introns, odd ribosomes, and small enigmatic genomes across a large radiation of phyla.</title>
        <authorList>
            <person name="Brown C.T."/>
            <person name="Hug L.A."/>
            <person name="Thomas B.C."/>
            <person name="Sharon I."/>
            <person name="Castelle C.J."/>
            <person name="Singh A."/>
            <person name="Wilkins M.J."/>
            <person name="Williams K.H."/>
            <person name="Banfield J.F."/>
        </authorList>
    </citation>
    <scope>NUCLEOTIDE SEQUENCE [LARGE SCALE GENOMIC DNA]</scope>
</reference>
<dbReference type="AlphaFoldDB" id="A0A0G0LEF1"/>
<proteinExistence type="predicted"/>
<dbReference type="EMBL" id="LBVO01000010">
    <property type="protein sequence ID" value="KKQ90248.1"/>
    <property type="molecule type" value="Genomic_DNA"/>
</dbReference>
<accession>A0A0G0LEF1</accession>
<protein>
    <submittedName>
        <fullName evidence="1">Uncharacterized protein</fullName>
    </submittedName>
</protein>
<dbReference type="Proteomes" id="UP000033934">
    <property type="component" value="Unassembled WGS sequence"/>
</dbReference>
<comment type="caution">
    <text evidence="1">The sequence shown here is derived from an EMBL/GenBank/DDBJ whole genome shotgun (WGS) entry which is preliminary data.</text>
</comment>
<organism evidence="1 2">
    <name type="scientific">Berkelbacteria bacterium GW2011_GWA2_38_9</name>
    <dbReference type="NCBI Taxonomy" id="1618334"/>
    <lineage>
        <taxon>Bacteria</taxon>
        <taxon>Candidatus Berkelbacteria</taxon>
    </lineage>
</organism>
<sequence length="176" mass="20511">MNEAEKIIDLKRVIDEFAWKTVKTIVPTSVELVLGNGENIRRTNKALENMDDDRRIEFLLAFLKLWKNAYYNRTNRKVLLLELREIVGDKLDDVIGMRLMYTLTRNGQQFRAWYGIPSTLCPDHAESHGDGILFSVHGEKENIERYVGALVHNKDMVVELPNGVRMWGFYWSDSSY</sequence>
<gene>
    <name evidence="1" type="ORF">UT11_C0010G0010</name>
</gene>
<name>A0A0G0LEF1_9BACT</name>
<evidence type="ECO:0000313" key="1">
    <source>
        <dbReference type="EMBL" id="KKQ90248.1"/>
    </source>
</evidence>
<evidence type="ECO:0000313" key="2">
    <source>
        <dbReference type="Proteomes" id="UP000033934"/>
    </source>
</evidence>